<dbReference type="EMBL" id="BSYO01000001">
    <property type="protein sequence ID" value="GMG98699.1"/>
    <property type="molecule type" value="Genomic_DNA"/>
</dbReference>
<proteinExistence type="predicted"/>
<sequence>MSFLAGRLAGKEGAYFFQESKQAVGRLVEKTNRIFPSSQSKASASAIEANEDQPADVLPEVLRHSLPSKLLYKQTSDSSTLSTSSKWTIHSRQNNGVSSVSADVLNPLRGYLSVPQVTFGPKRWQMSLAEHSVIASTANDLRQEQITQVNPEKLKAAAEGLAHIGKAFVVASVIIFGGAAVTFSWAVSKLDIHNLDDIRARGKDLLQPKFEALREQLNPVRSRAERMSRKWHIEIEHDVKEKPIVKELSKILGAKSS</sequence>
<reference evidence="1" key="1">
    <citation type="submission" date="2023-05" db="EMBL/GenBank/DDBJ databases">
        <title>Nepenthes gracilis genome sequencing.</title>
        <authorList>
            <person name="Fukushima K."/>
        </authorList>
    </citation>
    <scope>NUCLEOTIDE SEQUENCE</scope>
    <source>
        <strain evidence="1">SING2019-196</strain>
    </source>
</reference>
<dbReference type="PANTHER" id="PTHR36704:SF1">
    <property type="entry name" value="OS06G0239700 PROTEIN"/>
    <property type="match status" value="1"/>
</dbReference>
<keyword evidence="2" id="KW-1185">Reference proteome</keyword>
<comment type="caution">
    <text evidence="1">The sequence shown here is derived from an EMBL/GenBank/DDBJ whole genome shotgun (WGS) entry which is preliminary data.</text>
</comment>
<accession>A0AAD3RWV9</accession>
<dbReference type="Proteomes" id="UP001279734">
    <property type="component" value="Unassembled WGS sequence"/>
</dbReference>
<name>A0AAD3RWV9_NEPGR</name>
<gene>
    <name evidence="1" type="ORF">Nepgr_000539</name>
</gene>
<protein>
    <submittedName>
        <fullName evidence="1">Uncharacterized protein</fullName>
    </submittedName>
</protein>
<evidence type="ECO:0000313" key="1">
    <source>
        <dbReference type="EMBL" id="GMG98699.1"/>
    </source>
</evidence>
<dbReference type="AlphaFoldDB" id="A0AAD3RWV9"/>
<evidence type="ECO:0000313" key="2">
    <source>
        <dbReference type="Proteomes" id="UP001279734"/>
    </source>
</evidence>
<organism evidence="1 2">
    <name type="scientific">Nepenthes gracilis</name>
    <name type="common">Slender pitcher plant</name>
    <dbReference type="NCBI Taxonomy" id="150966"/>
    <lineage>
        <taxon>Eukaryota</taxon>
        <taxon>Viridiplantae</taxon>
        <taxon>Streptophyta</taxon>
        <taxon>Embryophyta</taxon>
        <taxon>Tracheophyta</taxon>
        <taxon>Spermatophyta</taxon>
        <taxon>Magnoliopsida</taxon>
        <taxon>eudicotyledons</taxon>
        <taxon>Gunneridae</taxon>
        <taxon>Pentapetalae</taxon>
        <taxon>Caryophyllales</taxon>
        <taxon>Nepenthaceae</taxon>
        <taxon>Nepenthes</taxon>
    </lineage>
</organism>
<dbReference type="PANTHER" id="PTHR36704">
    <property type="entry name" value="PROTEIN, PUTATIVE-RELATED"/>
    <property type="match status" value="1"/>
</dbReference>